<gene>
    <name evidence="4" type="ORF">B2A_13945</name>
</gene>
<sequence length="128" mass="13518">HPKIVLALDSAVEEVLGTERVEGVRLKHLPTGRTTDLPVGGLFVAIGHEPATEVFRGQLALNAEGYLEVRHRTTTSVEGVFAAGDVQDHRYRQAVTAAGAGCAAAIDAERWLAERAAPVVPPTAAPHP</sequence>
<dbReference type="EMBL" id="AUZZ01010105">
    <property type="protein sequence ID" value="EQD30877.1"/>
    <property type="molecule type" value="Genomic_DNA"/>
</dbReference>
<organism evidence="4">
    <name type="scientific">mine drainage metagenome</name>
    <dbReference type="NCBI Taxonomy" id="410659"/>
    <lineage>
        <taxon>unclassified sequences</taxon>
        <taxon>metagenomes</taxon>
        <taxon>ecological metagenomes</taxon>
    </lineage>
</organism>
<dbReference type="InterPro" id="IPR023753">
    <property type="entry name" value="FAD/NAD-binding_dom"/>
</dbReference>
<feature type="non-terminal residue" evidence="4">
    <location>
        <position position="1"/>
    </location>
</feature>
<dbReference type="PRINTS" id="PR00469">
    <property type="entry name" value="PNDRDTASEII"/>
</dbReference>
<reference evidence="4" key="1">
    <citation type="submission" date="2013-08" db="EMBL/GenBank/DDBJ databases">
        <authorList>
            <person name="Mendez C."/>
            <person name="Richter M."/>
            <person name="Ferrer M."/>
            <person name="Sanchez J."/>
        </authorList>
    </citation>
    <scope>NUCLEOTIDE SEQUENCE</scope>
</reference>
<dbReference type="PANTHER" id="PTHR48105">
    <property type="entry name" value="THIOREDOXIN REDUCTASE 1-RELATED-RELATED"/>
    <property type="match status" value="1"/>
</dbReference>
<accession>T0YGA2</accession>
<evidence type="ECO:0000256" key="2">
    <source>
        <dbReference type="ARBA" id="ARBA00023002"/>
    </source>
</evidence>
<evidence type="ECO:0000256" key="1">
    <source>
        <dbReference type="ARBA" id="ARBA00022630"/>
    </source>
</evidence>
<keyword evidence="2" id="KW-0560">Oxidoreductase</keyword>
<dbReference type="InterPro" id="IPR050097">
    <property type="entry name" value="Ferredoxin-NADP_redctase_2"/>
</dbReference>
<evidence type="ECO:0000259" key="3">
    <source>
        <dbReference type="Pfam" id="PF07992"/>
    </source>
</evidence>
<protein>
    <submittedName>
        <fullName evidence="4">Thioredoxin reductase (NADPH)</fullName>
    </submittedName>
</protein>
<dbReference type="Gene3D" id="3.50.50.60">
    <property type="entry name" value="FAD/NAD(P)-binding domain"/>
    <property type="match status" value="2"/>
</dbReference>
<dbReference type="AlphaFoldDB" id="T0YGA2"/>
<feature type="domain" description="FAD/NAD(P)-binding" evidence="3">
    <location>
        <begin position="4"/>
        <end position="101"/>
    </location>
</feature>
<dbReference type="Pfam" id="PF07992">
    <property type="entry name" value="Pyr_redox_2"/>
    <property type="match status" value="1"/>
</dbReference>
<name>T0YGA2_9ZZZZ</name>
<evidence type="ECO:0000313" key="4">
    <source>
        <dbReference type="EMBL" id="EQD30877.1"/>
    </source>
</evidence>
<dbReference type="GO" id="GO:0016491">
    <property type="term" value="F:oxidoreductase activity"/>
    <property type="evidence" value="ECO:0007669"/>
    <property type="project" value="UniProtKB-KW"/>
</dbReference>
<dbReference type="SUPFAM" id="SSF51905">
    <property type="entry name" value="FAD/NAD(P)-binding domain"/>
    <property type="match status" value="1"/>
</dbReference>
<comment type="caution">
    <text evidence="4">The sequence shown here is derived from an EMBL/GenBank/DDBJ whole genome shotgun (WGS) entry which is preliminary data.</text>
</comment>
<keyword evidence="1" id="KW-0285">Flavoprotein</keyword>
<dbReference type="InterPro" id="IPR036188">
    <property type="entry name" value="FAD/NAD-bd_sf"/>
</dbReference>
<reference evidence="4" key="2">
    <citation type="journal article" date="2014" name="ISME J.">
        <title>Microbial stratification in low pH oxic and suboxic macroscopic growths along an acid mine drainage.</title>
        <authorList>
            <person name="Mendez-Garcia C."/>
            <person name="Mesa V."/>
            <person name="Sprenger R.R."/>
            <person name="Richter M."/>
            <person name="Diez M.S."/>
            <person name="Solano J."/>
            <person name="Bargiela R."/>
            <person name="Golyshina O.V."/>
            <person name="Manteca A."/>
            <person name="Ramos J.L."/>
            <person name="Gallego J.R."/>
            <person name="Llorente I."/>
            <person name="Martins Dos Santos V.A."/>
            <person name="Jensen O.N."/>
            <person name="Pelaez A.I."/>
            <person name="Sanchez J."/>
            <person name="Ferrer M."/>
        </authorList>
    </citation>
    <scope>NUCLEOTIDE SEQUENCE</scope>
</reference>
<proteinExistence type="predicted"/>